<feature type="non-terminal residue" evidence="3">
    <location>
        <position position="385"/>
    </location>
</feature>
<dbReference type="InterPro" id="IPR043128">
    <property type="entry name" value="Rev_trsase/Diguanyl_cyclase"/>
</dbReference>
<evidence type="ECO:0000259" key="2">
    <source>
        <dbReference type="Pfam" id="PF00078"/>
    </source>
</evidence>
<dbReference type="InterPro" id="IPR000477">
    <property type="entry name" value="RT_dom"/>
</dbReference>
<dbReference type="Proteomes" id="UP000257109">
    <property type="component" value="Unassembled WGS sequence"/>
</dbReference>
<dbReference type="EMBL" id="QJKJ01001388">
    <property type="protein sequence ID" value="RDY07839.1"/>
    <property type="molecule type" value="Genomic_DNA"/>
</dbReference>
<feature type="region of interest" description="Disordered" evidence="1">
    <location>
        <begin position="1"/>
        <end position="28"/>
    </location>
</feature>
<feature type="domain" description="Reverse transcriptase" evidence="2">
    <location>
        <begin position="245"/>
        <end position="313"/>
    </location>
</feature>
<keyword evidence="4" id="KW-1185">Reference proteome</keyword>
<dbReference type="Pfam" id="PF00078">
    <property type="entry name" value="RVT_1"/>
    <property type="match status" value="1"/>
</dbReference>
<evidence type="ECO:0000256" key="1">
    <source>
        <dbReference type="SAM" id="MobiDB-lite"/>
    </source>
</evidence>
<dbReference type="SUPFAM" id="SSF56672">
    <property type="entry name" value="DNA/RNA polymerases"/>
    <property type="match status" value="1"/>
</dbReference>
<evidence type="ECO:0000313" key="4">
    <source>
        <dbReference type="Proteomes" id="UP000257109"/>
    </source>
</evidence>
<evidence type="ECO:0000313" key="3">
    <source>
        <dbReference type="EMBL" id="RDY07839.1"/>
    </source>
</evidence>
<gene>
    <name evidence="3" type="primary">pol</name>
    <name evidence="3" type="ORF">CR513_07996</name>
</gene>
<feature type="compositionally biased region" description="Polar residues" evidence="1">
    <location>
        <begin position="17"/>
        <end position="28"/>
    </location>
</feature>
<protein>
    <submittedName>
        <fullName evidence="3">Retrovirus-related Pol polyprotein from transposon 17.6</fullName>
    </submittedName>
</protein>
<dbReference type="PANTHER" id="PTHR24559:SF444">
    <property type="entry name" value="REVERSE TRANSCRIPTASE DOMAIN-CONTAINING PROTEIN"/>
    <property type="match status" value="1"/>
</dbReference>
<accession>A0A371HYJ2</accession>
<dbReference type="OrthoDB" id="1922084at2759"/>
<feature type="non-terminal residue" evidence="3">
    <location>
        <position position="1"/>
    </location>
</feature>
<name>A0A371HYJ2_MUCPR</name>
<sequence>MTHSLGQRKFSQRDSQLRPSQQGSQKFQLQELDELRLEAYENSRIYKQKVKKFHDQQILRKDLRVGQKTDLKSLTKNSSSTTPPMELKPLLNHLNYAYLDNKEQLPIIIANNLCQEQEDKLLNVLRQQKKAIGWKLSDLPDINPFICMHRILMEEEIKPIRQQQRRLNLTILDVVKKEVTKLLATGIIYPISDTQWVSPMQVVSKKSGMMFTKNKQDELINTRLPSPVHLAPLRTPTCHLDYVMLQRCVISLFSDLLEDFMEVFMDDFTVYADSFEACLSNLSKVLKRCIDTNLVLNCEKCHFMVTEGIMLGHLVSNRGIEVGKSKIDIISSLPNLTSVRDCNFAYDQAGEQRKFQLQELDELLLEAYESSKIYKQKVKKFQDLQ</sequence>
<dbReference type="Gene3D" id="3.30.70.270">
    <property type="match status" value="1"/>
</dbReference>
<organism evidence="3 4">
    <name type="scientific">Mucuna pruriens</name>
    <name type="common">Velvet bean</name>
    <name type="synonym">Dolichos pruriens</name>
    <dbReference type="NCBI Taxonomy" id="157652"/>
    <lineage>
        <taxon>Eukaryota</taxon>
        <taxon>Viridiplantae</taxon>
        <taxon>Streptophyta</taxon>
        <taxon>Embryophyta</taxon>
        <taxon>Tracheophyta</taxon>
        <taxon>Spermatophyta</taxon>
        <taxon>Magnoliopsida</taxon>
        <taxon>eudicotyledons</taxon>
        <taxon>Gunneridae</taxon>
        <taxon>Pentapetalae</taxon>
        <taxon>rosids</taxon>
        <taxon>fabids</taxon>
        <taxon>Fabales</taxon>
        <taxon>Fabaceae</taxon>
        <taxon>Papilionoideae</taxon>
        <taxon>50 kb inversion clade</taxon>
        <taxon>NPAAA clade</taxon>
        <taxon>indigoferoid/millettioid clade</taxon>
        <taxon>Phaseoleae</taxon>
        <taxon>Mucuna</taxon>
    </lineage>
</organism>
<comment type="caution">
    <text evidence="3">The sequence shown here is derived from an EMBL/GenBank/DDBJ whole genome shotgun (WGS) entry which is preliminary data.</text>
</comment>
<dbReference type="Gene3D" id="3.10.10.10">
    <property type="entry name" value="HIV Type 1 Reverse Transcriptase, subunit A, domain 1"/>
    <property type="match status" value="1"/>
</dbReference>
<dbReference type="PANTHER" id="PTHR24559">
    <property type="entry name" value="TRANSPOSON TY3-I GAG-POL POLYPROTEIN"/>
    <property type="match status" value="1"/>
</dbReference>
<dbReference type="AlphaFoldDB" id="A0A371HYJ2"/>
<proteinExistence type="predicted"/>
<reference evidence="3" key="1">
    <citation type="submission" date="2018-05" db="EMBL/GenBank/DDBJ databases">
        <title>Draft genome of Mucuna pruriens seed.</title>
        <authorList>
            <person name="Nnadi N.E."/>
            <person name="Vos R."/>
            <person name="Hasami M.H."/>
            <person name="Devisetty U.K."/>
            <person name="Aguiy J.C."/>
        </authorList>
    </citation>
    <scope>NUCLEOTIDE SEQUENCE [LARGE SCALE GENOMIC DNA]</scope>
    <source>
        <strain evidence="3">JCA_2017</strain>
    </source>
</reference>
<dbReference type="InterPro" id="IPR043502">
    <property type="entry name" value="DNA/RNA_pol_sf"/>
</dbReference>
<dbReference type="InterPro" id="IPR053134">
    <property type="entry name" value="RNA-dir_DNA_polymerase"/>
</dbReference>